<dbReference type="RefSeq" id="WP_007147395.1">
    <property type="nucleotide sequence ID" value="NZ_AKCI01000001.1"/>
</dbReference>
<evidence type="ECO:0000256" key="2">
    <source>
        <dbReference type="SAM" id="Phobius"/>
    </source>
</evidence>
<evidence type="ECO:0000313" key="4">
    <source>
        <dbReference type="Proteomes" id="UP000006415"/>
    </source>
</evidence>
<sequence>MADSRNTARPTSGVQGVRLAQRAGKAAGALVSLCILVGLFAYLILFAPLAGLNDPQAAAVKGEYRVAQLEAGRICPARMSLADSGAYGDESFRTSAGNIESSLRAAAVGSVAGSSVSALNGQDTAALTHPGSSSGSQADPSSSSPSDTSDTPSANPLSNPQGTPSHTPGSLYTLNRDTNKGPAVMDTTFLKADAGTGSAGSVVSWATQGDLRGISSASCVQPQLAQSFLSLPTRTGWAQKLVLMNASSKATVATVSVHGTSGASALALSSNSTVTVGARSQAVVDLSAAASGQDGLYVTVRSSAAPLAGVITATHMDGLNPQGSDYITPLPAAANRQVIGTLGGGRSASVIVYSAESGNVRISWITSDGVENARTASVEGGKVTVISLGDIPDNAKALQAESDTGISAAAVSSTGTPEQGDFAFIPSQAPASHSAVAIPDKAGGTLTVTNTGQDDAEVTVSGYGPAGLYAGSKNITVKAGTSQAFAPSDIAENAAVLTMDVGKGTADSSAGTASGASQRRAAVTMSLAVTVKDVSEASVNGISALNAASLDPSSQNVAVRNGIVVR</sequence>
<protein>
    <submittedName>
        <fullName evidence="3">Uncharacterized protein</fullName>
    </submittedName>
</protein>
<dbReference type="Pfam" id="PF18986">
    <property type="entry name" value="DUF5719"/>
    <property type="match status" value="1"/>
</dbReference>
<dbReference type="OrthoDB" id="3240451at2"/>
<dbReference type="InterPro" id="IPR043777">
    <property type="entry name" value="DUF5719"/>
</dbReference>
<feature type="compositionally biased region" description="Polar residues" evidence="1">
    <location>
        <begin position="155"/>
        <end position="176"/>
    </location>
</feature>
<feature type="transmembrane region" description="Helical" evidence="2">
    <location>
        <begin position="26"/>
        <end position="47"/>
    </location>
</feature>
<gene>
    <name evidence="3" type="ORF">HMPREF9156_00327</name>
</gene>
<dbReference type="HOGENOM" id="CLU_534927_0_0_11"/>
<dbReference type="AlphaFoldDB" id="J0DGV0"/>
<keyword evidence="2" id="KW-0472">Membrane</keyword>
<accession>J0DGV0</accession>
<organism evidence="3 4">
    <name type="scientific">Scardovia wiggsiae F0424</name>
    <dbReference type="NCBI Taxonomy" id="857290"/>
    <lineage>
        <taxon>Bacteria</taxon>
        <taxon>Bacillati</taxon>
        <taxon>Actinomycetota</taxon>
        <taxon>Actinomycetes</taxon>
        <taxon>Bifidobacteriales</taxon>
        <taxon>Bifidobacteriaceae</taxon>
        <taxon>Scardovia</taxon>
    </lineage>
</organism>
<dbReference type="EMBL" id="AGZS01000001">
    <property type="protein sequence ID" value="EJD65563.1"/>
    <property type="molecule type" value="Genomic_DNA"/>
</dbReference>
<dbReference type="Proteomes" id="UP000006415">
    <property type="component" value="Unassembled WGS sequence"/>
</dbReference>
<feature type="region of interest" description="Disordered" evidence="1">
    <location>
        <begin position="123"/>
        <end position="178"/>
    </location>
</feature>
<keyword evidence="2" id="KW-1133">Transmembrane helix</keyword>
<feature type="compositionally biased region" description="Low complexity" evidence="1">
    <location>
        <begin position="130"/>
        <end position="154"/>
    </location>
</feature>
<comment type="caution">
    <text evidence="3">The sequence shown here is derived from an EMBL/GenBank/DDBJ whole genome shotgun (WGS) entry which is preliminary data.</text>
</comment>
<name>J0DGV0_9BIFI</name>
<keyword evidence="2" id="KW-0812">Transmembrane</keyword>
<proteinExistence type="predicted"/>
<dbReference type="STRING" id="857290.HMPREF9156_00327"/>
<keyword evidence="4" id="KW-1185">Reference proteome</keyword>
<evidence type="ECO:0000313" key="3">
    <source>
        <dbReference type="EMBL" id="EJD65563.1"/>
    </source>
</evidence>
<dbReference type="eggNOG" id="ENOG5032YJZ">
    <property type="taxonomic scope" value="Bacteria"/>
</dbReference>
<reference evidence="3 4" key="1">
    <citation type="submission" date="2012-01" db="EMBL/GenBank/DDBJ databases">
        <title>The Genome Sequence of Scardovia wiggsiae F0424.</title>
        <authorList>
            <consortium name="The Broad Institute Genome Sequencing Platform"/>
            <person name="Earl A."/>
            <person name="Ward D."/>
            <person name="Feldgarden M."/>
            <person name="Gevers D."/>
            <person name="Izard J."/>
            <person name="Ganesan A."/>
            <person name="Baranova O.V."/>
            <person name="Blanton J.M."/>
            <person name="Tanner A.C."/>
            <person name="Mathney J."/>
            <person name="Dewhirst F.E."/>
            <person name="Young S.K."/>
            <person name="Zeng Q."/>
            <person name="Gargeya S."/>
            <person name="Fitzgerald M."/>
            <person name="Haas B."/>
            <person name="Abouelleil A."/>
            <person name="Alvarado L."/>
            <person name="Arachchi H.M."/>
            <person name="Berlin A."/>
            <person name="Chapman S.B."/>
            <person name="Gearin G."/>
            <person name="Goldberg J."/>
            <person name="Griggs A."/>
            <person name="Gujja S."/>
            <person name="Hansen M."/>
            <person name="Heiman D."/>
            <person name="Howarth C."/>
            <person name="Larimer J."/>
            <person name="Lui A."/>
            <person name="MacDonald P.J.P."/>
            <person name="McCowen C."/>
            <person name="Montmayeur A."/>
            <person name="Murphy C."/>
            <person name="Neiman D."/>
            <person name="Pearson M."/>
            <person name="Priest M."/>
            <person name="Roberts A."/>
            <person name="Saif S."/>
            <person name="Shea T."/>
            <person name="Sisk P."/>
            <person name="Stolte C."/>
            <person name="Sykes S."/>
            <person name="Wortman J."/>
            <person name="Nusbaum C."/>
            <person name="Birren B."/>
        </authorList>
    </citation>
    <scope>NUCLEOTIDE SEQUENCE [LARGE SCALE GENOMIC DNA]</scope>
    <source>
        <strain evidence="3 4">F0424</strain>
    </source>
</reference>
<evidence type="ECO:0000256" key="1">
    <source>
        <dbReference type="SAM" id="MobiDB-lite"/>
    </source>
</evidence>